<proteinExistence type="predicted"/>
<evidence type="ECO:0000259" key="3">
    <source>
        <dbReference type="PROSITE" id="PS50181"/>
    </source>
</evidence>
<dbReference type="FunFam" id="1.20.1280.50:FF:000052">
    <property type="entry name" value="F-box protein (Pof7), putative"/>
    <property type="match status" value="1"/>
</dbReference>
<dbReference type="SUPFAM" id="SSF81383">
    <property type="entry name" value="F-box domain"/>
    <property type="match status" value="1"/>
</dbReference>
<dbReference type="GO" id="GO:0031146">
    <property type="term" value="P:SCF-dependent proteasomal ubiquitin-dependent protein catabolic process"/>
    <property type="evidence" value="ECO:0007669"/>
    <property type="project" value="TreeGrafter"/>
</dbReference>
<dbReference type="PROSITE" id="PS50181">
    <property type="entry name" value="FBOX"/>
    <property type="match status" value="1"/>
</dbReference>
<sequence length="553" mass="62311">MADNAELESFRRQWREEVAQRTRSTRPGPPKPREYVPTSTTTARLGQFPPTRHEASEREDEDEDDGILAPPADQEEIVQQIGHLSLADEDAFHPRVPEKEPSSALEHFEKAVQKEEEGSLGDSLQLYRKAYRLDSTVDKSYRDKHFAWAWKKPTQPPAPSAPSASTTTVKQDEEKPDILPMPDLIASFAHLPIPPAEPEIENTPPPPCPIAKVPSEVIVEILKHVALMDPAAFGRISLVCKRLAYHFAHDQHIWRRLCQGSEFGFKSMHYSFACDVFGNPEYTLASRYTPFPFDTPLQIPSPFDSWSEVFQMLPRIRFTGIYISTANYTRPGGASAYQNVSWNSPIHIITYYRYLRFYPDGTVLSLLSTTPPLDVVPYINKENVMASRGTSNRQQHQQQKPPDSSHKTAGSSDYVPPVAMAALKYTHRGRWHLVKPTTLPDPPNPNARPELAPDPSLLGRTPEGVETDSRDVIIETEGVGPKYSYTLHLALRSSSGGTKPANSNVSPPNPAKNTKLAWKGYWSYNNLTDDWAEFGLRNDRAFVFRRVRGWGMN</sequence>
<dbReference type="PANTHER" id="PTHR12874">
    <property type="entry name" value="F-BOX ONLY PROTEIN 48-RELATED"/>
    <property type="match status" value="1"/>
</dbReference>
<gene>
    <name evidence="4" type="ORF">EURHEDRAFT_497203</name>
</gene>
<dbReference type="Proteomes" id="UP000019804">
    <property type="component" value="Unassembled WGS sequence"/>
</dbReference>
<organism evidence="4 5">
    <name type="scientific">Aspergillus ruber (strain CBS 135680)</name>
    <dbReference type="NCBI Taxonomy" id="1388766"/>
    <lineage>
        <taxon>Eukaryota</taxon>
        <taxon>Fungi</taxon>
        <taxon>Dikarya</taxon>
        <taxon>Ascomycota</taxon>
        <taxon>Pezizomycotina</taxon>
        <taxon>Eurotiomycetes</taxon>
        <taxon>Eurotiomycetidae</taxon>
        <taxon>Eurotiales</taxon>
        <taxon>Aspergillaceae</taxon>
        <taxon>Aspergillus</taxon>
        <taxon>Aspergillus subgen. Aspergillus</taxon>
    </lineage>
</organism>
<feature type="compositionally biased region" description="Polar residues" evidence="2">
    <location>
        <begin position="388"/>
        <end position="411"/>
    </location>
</feature>
<name>A0A017SL61_ASPRC</name>
<evidence type="ECO:0000313" key="4">
    <source>
        <dbReference type="EMBL" id="EYE97025.1"/>
    </source>
</evidence>
<dbReference type="EMBL" id="KK088417">
    <property type="protein sequence ID" value="EYE97025.1"/>
    <property type="molecule type" value="Genomic_DNA"/>
</dbReference>
<dbReference type="GO" id="GO:0019005">
    <property type="term" value="C:SCF ubiquitin ligase complex"/>
    <property type="evidence" value="ECO:0007669"/>
    <property type="project" value="TreeGrafter"/>
</dbReference>
<dbReference type="AlphaFoldDB" id="A0A017SL61"/>
<evidence type="ECO:0000313" key="5">
    <source>
        <dbReference type="Proteomes" id="UP000019804"/>
    </source>
</evidence>
<dbReference type="InterPro" id="IPR045464">
    <property type="entry name" value="Hrt3/FBXO9_C"/>
</dbReference>
<accession>A0A017SL61</accession>
<dbReference type="GO" id="GO:0005737">
    <property type="term" value="C:cytoplasm"/>
    <property type="evidence" value="ECO:0007669"/>
    <property type="project" value="TreeGrafter"/>
</dbReference>
<dbReference type="Pfam" id="PF12937">
    <property type="entry name" value="F-box-like"/>
    <property type="match status" value="1"/>
</dbReference>
<dbReference type="GeneID" id="63700814"/>
<feature type="compositionally biased region" description="Acidic residues" evidence="2">
    <location>
        <begin position="57"/>
        <end position="66"/>
    </location>
</feature>
<reference evidence="5" key="1">
    <citation type="journal article" date="2014" name="Nat. Commun.">
        <title>Genomic adaptations of the halophilic Dead Sea filamentous fungus Eurotium rubrum.</title>
        <authorList>
            <person name="Kis-Papo T."/>
            <person name="Weig A.R."/>
            <person name="Riley R."/>
            <person name="Persoh D."/>
            <person name="Salamov A."/>
            <person name="Sun H."/>
            <person name="Lipzen A."/>
            <person name="Wasser S.P."/>
            <person name="Rambold G."/>
            <person name="Grigoriev I.V."/>
            <person name="Nevo E."/>
        </authorList>
    </citation>
    <scope>NUCLEOTIDE SEQUENCE [LARGE SCALE GENOMIC DNA]</scope>
    <source>
        <strain evidence="5">CBS 135680</strain>
    </source>
</reference>
<dbReference type="OrthoDB" id="2117972at2759"/>
<dbReference type="RefSeq" id="XP_040640713.1">
    <property type="nucleotide sequence ID" value="XM_040785690.1"/>
</dbReference>
<dbReference type="InterPro" id="IPR001810">
    <property type="entry name" value="F-box_dom"/>
</dbReference>
<protein>
    <submittedName>
        <fullName evidence="4">Putative F-box protein</fullName>
    </submittedName>
</protein>
<dbReference type="HOGENOM" id="CLU_017706_0_0_1"/>
<feature type="region of interest" description="Disordered" evidence="2">
    <location>
        <begin position="1"/>
        <end position="73"/>
    </location>
</feature>
<feature type="region of interest" description="Disordered" evidence="2">
    <location>
        <begin position="434"/>
        <end position="467"/>
    </location>
</feature>
<dbReference type="Pfam" id="PF19270">
    <property type="entry name" value="FBO_C"/>
    <property type="match status" value="1"/>
</dbReference>
<evidence type="ECO:0000256" key="1">
    <source>
        <dbReference type="ARBA" id="ARBA00022786"/>
    </source>
</evidence>
<dbReference type="PANTHER" id="PTHR12874:SF9">
    <property type="entry name" value="F-BOX ONLY PROTEIN 48"/>
    <property type="match status" value="1"/>
</dbReference>
<feature type="region of interest" description="Disordered" evidence="2">
    <location>
        <begin position="151"/>
        <end position="173"/>
    </location>
</feature>
<feature type="region of interest" description="Disordered" evidence="2">
    <location>
        <begin position="387"/>
        <end position="413"/>
    </location>
</feature>
<dbReference type="Gene3D" id="1.20.1280.50">
    <property type="match status" value="1"/>
</dbReference>
<feature type="compositionally biased region" description="Basic and acidic residues" evidence="2">
    <location>
        <begin position="8"/>
        <end position="20"/>
    </location>
</feature>
<dbReference type="STRING" id="1388766.A0A017SL61"/>
<dbReference type="InterPro" id="IPR036047">
    <property type="entry name" value="F-box-like_dom_sf"/>
</dbReference>
<keyword evidence="5" id="KW-1185">Reference proteome</keyword>
<keyword evidence="1" id="KW-0833">Ubl conjugation pathway</keyword>
<evidence type="ECO:0000256" key="2">
    <source>
        <dbReference type="SAM" id="MobiDB-lite"/>
    </source>
</evidence>
<feature type="domain" description="F-box" evidence="3">
    <location>
        <begin position="207"/>
        <end position="257"/>
    </location>
</feature>